<keyword evidence="5" id="KW-1015">Disulfide bond</keyword>
<dbReference type="SMART" id="SM00409">
    <property type="entry name" value="IG"/>
    <property type="match status" value="1"/>
</dbReference>
<dbReference type="AlphaFoldDB" id="A0ABC9XJA0"/>
<dbReference type="InterPro" id="IPR003599">
    <property type="entry name" value="Ig_sub"/>
</dbReference>
<dbReference type="GO" id="GO:0016020">
    <property type="term" value="C:membrane"/>
    <property type="evidence" value="ECO:0007669"/>
    <property type="project" value="UniProtKB-SubCell"/>
</dbReference>
<dbReference type="FunFam" id="2.60.40.10:FF:000370">
    <property type="entry name" value="CMRF35-like molecule 1"/>
    <property type="match status" value="1"/>
</dbReference>
<dbReference type="CDD" id="cd05716">
    <property type="entry name" value="IgV_pIgR_like"/>
    <property type="match status" value="1"/>
</dbReference>
<accession>A0ABC9XJA0</accession>
<dbReference type="PROSITE" id="PS50835">
    <property type="entry name" value="IG_LIKE"/>
    <property type="match status" value="1"/>
</dbReference>
<evidence type="ECO:0000313" key="11">
    <source>
        <dbReference type="Proteomes" id="UP001623348"/>
    </source>
</evidence>
<dbReference type="InterPro" id="IPR013783">
    <property type="entry name" value="Ig-like_fold"/>
</dbReference>
<name>A0ABC9XJA0_GRUJA</name>
<evidence type="ECO:0000313" key="10">
    <source>
        <dbReference type="EMBL" id="GAB0197763.1"/>
    </source>
</evidence>
<gene>
    <name evidence="10" type="ORF">GRJ2_002241700</name>
</gene>
<keyword evidence="3 8" id="KW-0732">Signal</keyword>
<evidence type="ECO:0000256" key="4">
    <source>
        <dbReference type="ARBA" id="ARBA00023136"/>
    </source>
</evidence>
<dbReference type="InterPro" id="IPR050671">
    <property type="entry name" value="CD300_family_receptors"/>
</dbReference>
<evidence type="ECO:0000256" key="6">
    <source>
        <dbReference type="SAM" id="MobiDB-lite"/>
    </source>
</evidence>
<evidence type="ECO:0000256" key="7">
    <source>
        <dbReference type="SAM" id="Phobius"/>
    </source>
</evidence>
<evidence type="ECO:0000256" key="2">
    <source>
        <dbReference type="ARBA" id="ARBA00022692"/>
    </source>
</evidence>
<keyword evidence="11" id="KW-1185">Reference proteome</keyword>
<comment type="subcellular location">
    <subcellularLocation>
        <location evidence="1">Membrane</location>
    </subcellularLocation>
</comment>
<protein>
    <submittedName>
        <fullName evidence="10">Xylosyltransferase 2</fullName>
    </submittedName>
</protein>
<evidence type="ECO:0000256" key="5">
    <source>
        <dbReference type="ARBA" id="ARBA00023157"/>
    </source>
</evidence>
<comment type="caution">
    <text evidence="10">The sequence shown here is derived from an EMBL/GenBank/DDBJ whole genome shotgun (WGS) entry which is preliminary data.</text>
</comment>
<feature type="domain" description="Ig-like" evidence="9">
    <location>
        <begin position="29"/>
        <end position="125"/>
    </location>
</feature>
<reference evidence="10 11" key="1">
    <citation type="submission" date="2024-06" db="EMBL/GenBank/DDBJ databases">
        <title>The draft genome of Grus japonensis, version 3.</title>
        <authorList>
            <person name="Nabeshima K."/>
            <person name="Suzuki S."/>
            <person name="Onuma M."/>
        </authorList>
    </citation>
    <scope>NUCLEOTIDE SEQUENCE [LARGE SCALE GENOMIC DNA]</scope>
    <source>
        <strain evidence="10 11">451A</strain>
    </source>
</reference>
<proteinExistence type="predicted"/>
<keyword evidence="2 7" id="KW-0812">Transmembrane</keyword>
<dbReference type="PANTHER" id="PTHR11860:SF87">
    <property type="entry name" value="CMRF35-LIKE MOLECULE 8"/>
    <property type="match status" value="1"/>
</dbReference>
<dbReference type="PANTHER" id="PTHR11860">
    <property type="entry name" value="POLYMERIC-IMMUNOGLOBULIN RECEPTOR"/>
    <property type="match status" value="1"/>
</dbReference>
<dbReference type="InterPro" id="IPR007110">
    <property type="entry name" value="Ig-like_dom"/>
</dbReference>
<evidence type="ECO:0000256" key="3">
    <source>
        <dbReference type="ARBA" id="ARBA00022729"/>
    </source>
</evidence>
<keyword evidence="4 7" id="KW-0472">Membrane</keyword>
<feature type="region of interest" description="Disordered" evidence="6">
    <location>
        <begin position="119"/>
        <end position="177"/>
    </location>
</feature>
<sequence length="296" mass="32338">MQLLPLLAWALLPGCWAVTGPDTVWGLLGGSLSVTCTYEASQQTKPKFWCKPATFRTCAEDIVITSELETEVRRDRFSIRDNRTRRVFTVTVEGLTLEDAGTYRCGVRTSIIQRDESHEVKVIVSPDPSTSSSPASSYSTTTKHPDLTSSVSVSTQTTPQGKAVQPGSNGSHHEDTGSPQFDVVVHILTPGIVVVLLMLAVAAGILGAATLNYADINHRTGTAESQLYSNAEAFRCLADTRTEYTEVKHSNKHSEKEKDATCATMETSVLEHQEVYANVLPAPRPREKPYSTVQRV</sequence>
<evidence type="ECO:0000256" key="8">
    <source>
        <dbReference type="SAM" id="SignalP"/>
    </source>
</evidence>
<feature type="signal peptide" evidence="8">
    <location>
        <begin position="1"/>
        <end position="17"/>
    </location>
</feature>
<evidence type="ECO:0000256" key="1">
    <source>
        <dbReference type="ARBA" id="ARBA00004370"/>
    </source>
</evidence>
<dbReference type="Pfam" id="PF07686">
    <property type="entry name" value="V-set"/>
    <property type="match status" value="1"/>
</dbReference>
<evidence type="ECO:0000259" key="9">
    <source>
        <dbReference type="PROSITE" id="PS50835"/>
    </source>
</evidence>
<keyword evidence="7" id="KW-1133">Transmembrane helix</keyword>
<dbReference type="SUPFAM" id="SSF48726">
    <property type="entry name" value="Immunoglobulin"/>
    <property type="match status" value="1"/>
</dbReference>
<dbReference type="InterPro" id="IPR036179">
    <property type="entry name" value="Ig-like_dom_sf"/>
</dbReference>
<dbReference type="Gene3D" id="2.60.40.10">
    <property type="entry name" value="Immunoglobulins"/>
    <property type="match status" value="1"/>
</dbReference>
<organism evidence="10 11">
    <name type="scientific">Grus japonensis</name>
    <name type="common">Japanese crane</name>
    <name type="synonym">Red-crowned crane</name>
    <dbReference type="NCBI Taxonomy" id="30415"/>
    <lineage>
        <taxon>Eukaryota</taxon>
        <taxon>Metazoa</taxon>
        <taxon>Chordata</taxon>
        <taxon>Craniata</taxon>
        <taxon>Vertebrata</taxon>
        <taxon>Euteleostomi</taxon>
        <taxon>Archelosauria</taxon>
        <taxon>Archosauria</taxon>
        <taxon>Dinosauria</taxon>
        <taxon>Saurischia</taxon>
        <taxon>Theropoda</taxon>
        <taxon>Coelurosauria</taxon>
        <taxon>Aves</taxon>
        <taxon>Neognathae</taxon>
        <taxon>Neoaves</taxon>
        <taxon>Gruiformes</taxon>
        <taxon>Gruidae</taxon>
        <taxon>Grus</taxon>
    </lineage>
</organism>
<dbReference type="Proteomes" id="UP001623348">
    <property type="component" value="Unassembled WGS sequence"/>
</dbReference>
<dbReference type="InterPro" id="IPR013106">
    <property type="entry name" value="Ig_V-set"/>
</dbReference>
<feature type="compositionally biased region" description="Low complexity" evidence="6">
    <location>
        <begin position="125"/>
        <end position="158"/>
    </location>
</feature>
<feature type="transmembrane region" description="Helical" evidence="7">
    <location>
        <begin position="187"/>
        <end position="209"/>
    </location>
</feature>
<dbReference type="EMBL" id="BAAFJT010000018">
    <property type="protein sequence ID" value="GAB0197763.1"/>
    <property type="molecule type" value="Genomic_DNA"/>
</dbReference>
<feature type="chain" id="PRO_5044750092" evidence="8">
    <location>
        <begin position="18"/>
        <end position="296"/>
    </location>
</feature>